<evidence type="ECO:0000256" key="1">
    <source>
        <dbReference type="SAM" id="Coils"/>
    </source>
</evidence>
<comment type="caution">
    <text evidence="4">The sequence shown here is derived from an EMBL/GenBank/DDBJ whole genome shotgun (WGS) entry which is preliminary data.</text>
</comment>
<gene>
    <name evidence="4" type="ORF">N2K84_06330</name>
</gene>
<feature type="domain" description="Signal transduction histidine kinase internal region" evidence="3">
    <location>
        <begin position="163"/>
        <end position="238"/>
    </location>
</feature>
<feature type="transmembrane region" description="Helical" evidence="2">
    <location>
        <begin position="117"/>
        <end position="140"/>
    </location>
</feature>
<dbReference type="InterPro" id="IPR036890">
    <property type="entry name" value="HATPase_C_sf"/>
</dbReference>
<keyword evidence="5" id="KW-1185">Reference proteome</keyword>
<reference evidence="4" key="1">
    <citation type="submission" date="2022-10" db="EMBL/GenBank/DDBJ databases">
        <title>Gaoshiqiia sediminis gen. nov., sp. nov., isolated from coastal sediment.</title>
        <authorList>
            <person name="Yu W.X."/>
            <person name="Mu D.S."/>
            <person name="Du J.Z."/>
            <person name="Liang Y.Q."/>
        </authorList>
    </citation>
    <scope>NUCLEOTIDE SEQUENCE</scope>
    <source>
        <strain evidence="4">A06</strain>
    </source>
</reference>
<dbReference type="EMBL" id="JAPAAF010000006">
    <property type="protein sequence ID" value="MCW0482339.1"/>
    <property type="molecule type" value="Genomic_DNA"/>
</dbReference>
<dbReference type="GO" id="GO:0016020">
    <property type="term" value="C:membrane"/>
    <property type="evidence" value="ECO:0007669"/>
    <property type="project" value="InterPro"/>
</dbReference>
<name>A0AA41Y2P2_9BACT</name>
<dbReference type="Proteomes" id="UP001163821">
    <property type="component" value="Unassembled WGS sequence"/>
</dbReference>
<keyword evidence="2" id="KW-1133">Transmembrane helix</keyword>
<keyword evidence="1" id="KW-0175">Coiled coil</keyword>
<dbReference type="PANTHER" id="PTHR34220">
    <property type="entry name" value="SENSOR HISTIDINE KINASE YPDA"/>
    <property type="match status" value="1"/>
</dbReference>
<keyword evidence="4" id="KW-0808">Transferase</keyword>
<evidence type="ECO:0000256" key="2">
    <source>
        <dbReference type="SAM" id="Phobius"/>
    </source>
</evidence>
<feature type="transmembrane region" description="Helical" evidence="2">
    <location>
        <begin position="78"/>
        <end position="97"/>
    </location>
</feature>
<keyword evidence="4" id="KW-0418">Kinase</keyword>
<feature type="coiled-coil region" evidence="1">
    <location>
        <begin position="137"/>
        <end position="169"/>
    </location>
</feature>
<evidence type="ECO:0000259" key="3">
    <source>
        <dbReference type="Pfam" id="PF06580"/>
    </source>
</evidence>
<dbReference type="InterPro" id="IPR010559">
    <property type="entry name" value="Sig_transdc_His_kin_internal"/>
</dbReference>
<evidence type="ECO:0000313" key="4">
    <source>
        <dbReference type="EMBL" id="MCW0482339.1"/>
    </source>
</evidence>
<dbReference type="Pfam" id="PF06580">
    <property type="entry name" value="His_kinase"/>
    <property type="match status" value="1"/>
</dbReference>
<accession>A0AA41Y2P2</accession>
<feature type="transmembrane region" description="Helical" evidence="2">
    <location>
        <begin position="12"/>
        <end position="32"/>
    </location>
</feature>
<organism evidence="4 5">
    <name type="scientific">Gaoshiqia sediminis</name>
    <dbReference type="NCBI Taxonomy" id="2986998"/>
    <lineage>
        <taxon>Bacteria</taxon>
        <taxon>Pseudomonadati</taxon>
        <taxon>Bacteroidota</taxon>
        <taxon>Bacteroidia</taxon>
        <taxon>Marinilabiliales</taxon>
        <taxon>Prolixibacteraceae</taxon>
        <taxon>Gaoshiqia</taxon>
    </lineage>
</organism>
<keyword evidence="2" id="KW-0812">Transmembrane</keyword>
<protein>
    <submittedName>
        <fullName evidence="4">Histidine kinase</fullName>
    </submittedName>
</protein>
<feature type="transmembrane region" description="Helical" evidence="2">
    <location>
        <begin position="44"/>
        <end position="66"/>
    </location>
</feature>
<dbReference type="AlphaFoldDB" id="A0AA41Y2P2"/>
<keyword evidence="2" id="KW-0472">Membrane</keyword>
<dbReference type="GO" id="GO:0000155">
    <property type="term" value="F:phosphorelay sensor kinase activity"/>
    <property type="evidence" value="ECO:0007669"/>
    <property type="project" value="InterPro"/>
</dbReference>
<evidence type="ECO:0000313" key="5">
    <source>
        <dbReference type="Proteomes" id="UP001163821"/>
    </source>
</evidence>
<sequence>MKIDSNIKKLLLVTLYTSPLIGILAITPIFIIRAVSYNIYPKAVLSITLIIFFAWIINIAIHYFLGILEYRKKNFNRLRYLISYLLSVSFIMFAIRMRKIIFSTINTASEITESHSPYAIIVMAISLNTVILILMDLLLLREKKTKIEIENAQLKQKNSEAMYQQLKQQIHPHFLFNSLNTLKALINKSPDVAEDYLIKLSDFLRVSVSTENNNIVQIKDEIKLCLDYLKMQKIRYGGALKFNIDIPKEIQQTGFVPVFSLQLLSENAIKHNALTNESPLQIQIKYDEGSITVINNLQPKLVTETTTGLGLTNLAERYKILSGDVVIIRTTGNQFSVSIKILRNENSNH</sequence>
<dbReference type="Gene3D" id="3.30.565.10">
    <property type="entry name" value="Histidine kinase-like ATPase, C-terminal domain"/>
    <property type="match status" value="1"/>
</dbReference>
<dbReference type="RefSeq" id="WP_282590942.1">
    <property type="nucleotide sequence ID" value="NZ_JAPAAF010000006.1"/>
</dbReference>
<dbReference type="InterPro" id="IPR050640">
    <property type="entry name" value="Bact_2-comp_sensor_kinase"/>
</dbReference>
<proteinExistence type="predicted"/>
<dbReference type="PANTHER" id="PTHR34220:SF7">
    <property type="entry name" value="SENSOR HISTIDINE KINASE YPDA"/>
    <property type="match status" value="1"/>
</dbReference>